<accession>A0A9W9ZG11</accession>
<protein>
    <submittedName>
        <fullName evidence="1">Uncharacterized protein</fullName>
    </submittedName>
</protein>
<organism evidence="1 2">
    <name type="scientific">Desmophyllum pertusum</name>
    <dbReference type="NCBI Taxonomy" id="174260"/>
    <lineage>
        <taxon>Eukaryota</taxon>
        <taxon>Metazoa</taxon>
        <taxon>Cnidaria</taxon>
        <taxon>Anthozoa</taxon>
        <taxon>Hexacorallia</taxon>
        <taxon>Scleractinia</taxon>
        <taxon>Caryophylliina</taxon>
        <taxon>Caryophylliidae</taxon>
        <taxon>Desmophyllum</taxon>
    </lineage>
</organism>
<sequence length="104" mass="11473">MDSAKELEEIFRVEVDEDISISVEETFGDGSDSFQSHDEGATSSSKAIEVVLIILSICIPISISCMQNSSRAQPTVPIGVETCVWSSWMKDSLKEWNTSSPQRD</sequence>
<dbReference type="EMBL" id="MU826352">
    <property type="protein sequence ID" value="KAJ7380650.1"/>
    <property type="molecule type" value="Genomic_DNA"/>
</dbReference>
<dbReference type="AlphaFoldDB" id="A0A9W9ZG11"/>
<keyword evidence="2" id="KW-1185">Reference proteome</keyword>
<proteinExistence type="predicted"/>
<name>A0A9W9ZG11_9CNID</name>
<evidence type="ECO:0000313" key="2">
    <source>
        <dbReference type="Proteomes" id="UP001163046"/>
    </source>
</evidence>
<comment type="caution">
    <text evidence="1">The sequence shown here is derived from an EMBL/GenBank/DDBJ whole genome shotgun (WGS) entry which is preliminary data.</text>
</comment>
<dbReference type="Proteomes" id="UP001163046">
    <property type="component" value="Unassembled WGS sequence"/>
</dbReference>
<evidence type="ECO:0000313" key="1">
    <source>
        <dbReference type="EMBL" id="KAJ7380650.1"/>
    </source>
</evidence>
<reference evidence="1" key="1">
    <citation type="submission" date="2023-01" db="EMBL/GenBank/DDBJ databases">
        <title>Genome assembly of the deep-sea coral Lophelia pertusa.</title>
        <authorList>
            <person name="Herrera S."/>
            <person name="Cordes E."/>
        </authorList>
    </citation>
    <scope>NUCLEOTIDE SEQUENCE</scope>
    <source>
        <strain evidence="1">USNM1676648</strain>
        <tissue evidence="1">Polyp</tissue>
    </source>
</reference>
<gene>
    <name evidence="1" type="ORF">OS493_007015</name>
</gene>